<sequence length="154" mass="16758">MRTFAIIDGGTISNVIVAPADWPEGHDITDLVPLPGIGWRENASGGFDPPPEQAPEVPDARRIVTQRAFRGRITIAELVGIEIASLDDPGAPMEQRQRAATLRVLLETLKSAQFVDLDFADTRMGLQTIGQFGLLSAERVTEILDTPVDDSERP</sequence>
<reference evidence="1 2" key="1">
    <citation type="journal article" date="2015" name="Genome Announc.">
        <title>Complete Genome Sequencing of Stenotrophomonas acidaminiphila ZAC14D2_NAIMI4_2, a Multidrug-Resistant Strain Isolated from Sediments of a Polluted River in Mexico, Uncovers New Antibiotic Resistance Genes and a Novel Class-II Lasso Peptide Biosynthesis Gene Cluster.</title>
        <authorList>
            <person name="Vinuesa P."/>
            <person name="Ochoa-Sanchez L.E."/>
        </authorList>
    </citation>
    <scope>NUCLEOTIDE SEQUENCE [LARGE SCALE GENOMIC DNA]</scope>
    <source>
        <strain evidence="1 2">ZAC14D2_NAIMI4_2</strain>
    </source>
</reference>
<organism evidence="1 2">
    <name type="scientific">Stenotrophomonas acidaminiphila</name>
    <dbReference type="NCBI Taxonomy" id="128780"/>
    <lineage>
        <taxon>Bacteria</taxon>
        <taxon>Pseudomonadati</taxon>
        <taxon>Pseudomonadota</taxon>
        <taxon>Gammaproteobacteria</taxon>
        <taxon>Lysobacterales</taxon>
        <taxon>Lysobacteraceae</taxon>
        <taxon>Stenotrophomonas</taxon>
    </lineage>
</organism>
<protein>
    <submittedName>
        <fullName evidence="1">Uncharacterized protein</fullName>
    </submittedName>
</protein>
<accession>A0A0S1B3T3</accession>
<dbReference type="KEGG" id="sacz:AOT14_33980"/>
<keyword evidence="2" id="KW-1185">Reference proteome</keyword>
<evidence type="ECO:0000313" key="1">
    <source>
        <dbReference type="EMBL" id="ALJ29738.1"/>
    </source>
</evidence>
<dbReference type="EMBL" id="CP012900">
    <property type="protein sequence ID" value="ALJ29738.1"/>
    <property type="molecule type" value="Genomic_DNA"/>
</dbReference>
<proteinExistence type="predicted"/>
<dbReference type="Proteomes" id="UP000061010">
    <property type="component" value="Chromosome"/>
</dbReference>
<name>A0A0S1B3T3_9GAMM</name>
<dbReference type="AlphaFoldDB" id="A0A0S1B3T3"/>
<gene>
    <name evidence="1" type="ORF">AOT14_33980</name>
</gene>
<dbReference type="PATRIC" id="fig|128780.6.peg.3441"/>
<evidence type="ECO:0000313" key="2">
    <source>
        <dbReference type="Proteomes" id="UP000061010"/>
    </source>
</evidence>